<evidence type="ECO:0000313" key="15">
    <source>
        <dbReference type="Proteomes" id="UP000664521"/>
    </source>
</evidence>
<evidence type="ECO:0000256" key="1">
    <source>
        <dbReference type="ARBA" id="ARBA00004115"/>
    </source>
</evidence>
<feature type="region of interest" description="Disordered" evidence="11">
    <location>
        <begin position="188"/>
        <end position="224"/>
    </location>
</feature>
<evidence type="ECO:0000256" key="6">
    <source>
        <dbReference type="ARBA" id="ARBA00022824"/>
    </source>
</evidence>
<sequence>MRLSSDISALASVTLLALSALAQQTDPALTGTWTTKSRKVITGPGFYDPVNDKFFEPQLTGQSYSFTSDGHYEVAYYRAISNPAQPNCPQGIMQWQHGTYTTNANGSLILEPWAVDGRQLLSSPCEHKNAIYTRYHQRELIKHYRTYIDTYNNVKRLDLFQYDGAPQNPMWIAYDPPQMLPTVTLNPTSTGTAAAKSTGTAKSKRSLEGGDTSEAQLPWDVPKPTMSGRPMEDTMWWMIALGTVISSVLYLRS</sequence>
<comment type="caution">
    <text evidence="14">The sequence shown here is derived from an EMBL/GenBank/DDBJ whole genome shotgun (WGS) entry which is preliminary data.</text>
</comment>
<feature type="signal peptide" evidence="13">
    <location>
        <begin position="1"/>
        <end position="22"/>
    </location>
</feature>
<evidence type="ECO:0000256" key="13">
    <source>
        <dbReference type="SAM" id="SignalP"/>
    </source>
</evidence>
<evidence type="ECO:0000256" key="9">
    <source>
        <dbReference type="ARBA" id="ARBA00024969"/>
    </source>
</evidence>
<keyword evidence="7 12" id="KW-1133">Transmembrane helix</keyword>
<evidence type="ECO:0000256" key="3">
    <source>
        <dbReference type="ARBA" id="ARBA00017291"/>
    </source>
</evidence>
<evidence type="ECO:0000256" key="5">
    <source>
        <dbReference type="ARBA" id="ARBA00022729"/>
    </source>
</evidence>
<comment type="function">
    <text evidence="9 10">Required for normal levels of the cell wall 1,6-beta-glucan. Involved in a protein folding machinery chaperoning proteins acting in various physiological processes including cell wall synthesis and lysis of autophagic bodies.</text>
</comment>
<evidence type="ECO:0000256" key="4">
    <source>
        <dbReference type="ARBA" id="ARBA00022692"/>
    </source>
</evidence>
<dbReference type="Proteomes" id="UP000664521">
    <property type="component" value="Unassembled WGS sequence"/>
</dbReference>
<dbReference type="AlphaFoldDB" id="A0A8H3IAL7"/>
<dbReference type="PIRSF" id="PIRSF017290">
    <property type="entry name" value="ROT1_prd"/>
    <property type="match status" value="1"/>
</dbReference>
<keyword evidence="4 12" id="KW-0812">Transmembrane</keyword>
<dbReference type="PANTHER" id="PTHR28090:SF1">
    <property type="entry name" value="PROTEIN ROT1"/>
    <property type="match status" value="1"/>
</dbReference>
<organism evidence="14 15">
    <name type="scientific">Heterodermia speciosa</name>
    <dbReference type="NCBI Taxonomy" id="116794"/>
    <lineage>
        <taxon>Eukaryota</taxon>
        <taxon>Fungi</taxon>
        <taxon>Dikarya</taxon>
        <taxon>Ascomycota</taxon>
        <taxon>Pezizomycotina</taxon>
        <taxon>Lecanoromycetes</taxon>
        <taxon>OSLEUM clade</taxon>
        <taxon>Lecanoromycetidae</taxon>
        <taxon>Caliciales</taxon>
        <taxon>Physciaceae</taxon>
        <taxon>Heterodermia</taxon>
    </lineage>
</organism>
<evidence type="ECO:0000256" key="8">
    <source>
        <dbReference type="ARBA" id="ARBA00023136"/>
    </source>
</evidence>
<evidence type="ECO:0000256" key="12">
    <source>
        <dbReference type="SAM" id="Phobius"/>
    </source>
</evidence>
<dbReference type="Pfam" id="PF10681">
    <property type="entry name" value="Rot1"/>
    <property type="match status" value="1"/>
</dbReference>
<keyword evidence="15" id="KW-1185">Reference proteome</keyword>
<gene>
    <name evidence="14" type="primary">ROT1</name>
    <name evidence="14" type="ORF">HETSPECPRED_001618</name>
</gene>
<dbReference type="GO" id="GO:0051082">
    <property type="term" value="F:unfolded protein binding"/>
    <property type="evidence" value="ECO:0007669"/>
    <property type="project" value="TreeGrafter"/>
</dbReference>
<keyword evidence="6 10" id="KW-0256">Endoplasmic reticulum</keyword>
<reference evidence="14" key="1">
    <citation type="submission" date="2021-03" db="EMBL/GenBank/DDBJ databases">
        <authorList>
            <person name="Tagirdzhanova G."/>
        </authorList>
    </citation>
    <scope>NUCLEOTIDE SEQUENCE</scope>
</reference>
<evidence type="ECO:0000313" key="14">
    <source>
        <dbReference type="EMBL" id="CAF9913645.1"/>
    </source>
</evidence>
<dbReference type="EMBL" id="CAJPDS010000013">
    <property type="protein sequence ID" value="CAF9913645.1"/>
    <property type="molecule type" value="Genomic_DNA"/>
</dbReference>
<evidence type="ECO:0000256" key="10">
    <source>
        <dbReference type="PIRNR" id="PIRNR017290"/>
    </source>
</evidence>
<dbReference type="OrthoDB" id="5327821at2759"/>
<evidence type="ECO:0000256" key="2">
    <source>
        <dbReference type="ARBA" id="ARBA00007149"/>
    </source>
</evidence>
<comment type="subcellular location">
    <subcellularLocation>
        <location evidence="1">Endoplasmic reticulum membrane</location>
        <topology evidence="1">Single-pass type I membrane protein</topology>
    </subcellularLocation>
</comment>
<evidence type="ECO:0000256" key="7">
    <source>
        <dbReference type="ARBA" id="ARBA00022989"/>
    </source>
</evidence>
<proteinExistence type="inferred from homology"/>
<dbReference type="PANTHER" id="PTHR28090">
    <property type="entry name" value="PROTEIN ROT1"/>
    <property type="match status" value="1"/>
</dbReference>
<dbReference type="GO" id="GO:0006458">
    <property type="term" value="P:'de novo' protein folding"/>
    <property type="evidence" value="ECO:0007669"/>
    <property type="project" value="InterPro"/>
</dbReference>
<feature type="compositionally biased region" description="Low complexity" evidence="11">
    <location>
        <begin position="188"/>
        <end position="201"/>
    </location>
</feature>
<protein>
    <recommendedName>
        <fullName evidence="3 10">Protein ROT1</fullName>
    </recommendedName>
</protein>
<dbReference type="GO" id="GO:0005789">
    <property type="term" value="C:endoplasmic reticulum membrane"/>
    <property type="evidence" value="ECO:0007669"/>
    <property type="project" value="UniProtKB-SubCell"/>
</dbReference>
<accession>A0A8H3IAL7</accession>
<feature type="transmembrane region" description="Helical" evidence="12">
    <location>
        <begin position="234"/>
        <end position="251"/>
    </location>
</feature>
<feature type="chain" id="PRO_5034088448" description="Protein ROT1" evidence="13">
    <location>
        <begin position="23"/>
        <end position="253"/>
    </location>
</feature>
<comment type="similarity">
    <text evidence="2 10">Belongs to the ROT1 family.</text>
</comment>
<name>A0A8H3IAL7_9LECA</name>
<evidence type="ECO:0000256" key="11">
    <source>
        <dbReference type="SAM" id="MobiDB-lite"/>
    </source>
</evidence>
<keyword evidence="5 13" id="KW-0732">Signal</keyword>
<keyword evidence="8 10" id="KW-0472">Membrane</keyword>
<dbReference type="InterPro" id="IPR019623">
    <property type="entry name" value="Rot1"/>
</dbReference>